<dbReference type="SUPFAM" id="SSF88723">
    <property type="entry name" value="PIN domain-like"/>
    <property type="match status" value="1"/>
</dbReference>
<feature type="domain" description="PIN" evidence="2">
    <location>
        <begin position="5"/>
        <end position="122"/>
    </location>
</feature>
<accession>A0A4R7CFY7</accession>
<dbReference type="CDD" id="cd09873">
    <property type="entry name" value="PIN_Pae0151-like"/>
    <property type="match status" value="1"/>
</dbReference>
<dbReference type="InterPro" id="IPR002716">
    <property type="entry name" value="PIN_dom"/>
</dbReference>
<dbReference type="PANTHER" id="PTHR35901:SF1">
    <property type="entry name" value="EXONUCLEASE VAPC9"/>
    <property type="match status" value="1"/>
</dbReference>
<dbReference type="InterPro" id="IPR051619">
    <property type="entry name" value="TypeII_TA_RNase_PINc/VapC"/>
</dbReference>
<evidence type="ECO:0000313" key="3">
    <source>
        <dbReference type="EMBL" id="TDR95903.1"/>
    </source>
</evidence>
<dbReference type="RefSeq" id="WP_133767825.1">
    <property type="nucleotide sequence ID" value="NZ_SNZR01000001.1"/>
</dbReference>
<evidence type="ECO:0000313" key="4">
    <source>
        <dbReference type="Proteomes" id="UP000295122"/>
    </source>
</evidence>
<dbReference type="EMBL" id="SNZR01000001">
    <property type="protein sequence ID" value="TDR95903.1"/>
    <property type="molecule type" value="Genomic_DNA"/>
</dbReference>
<dbReference type="Proteomes" id="UP000295122">
    <property type="component" value="Unassembled WGS sequence"/>
</dbReference>
<gene>
    <name evidence="3" type="ORF">EV668_0017</name>
</gene>
<reference evidence="3 4" key="1">
    <citation type="submission" date="2019-03" db="EMBL/GenBank/DDBJ databases">
        <title>Genomic Encyclopedia of Type Strains, Phase IV (KMG-IV): sequencing the most valuable type-strain genomes for metagenomic binning, comparative biology and taxonomic classification.</title>
        <authorList>
            <person name="Goeker M."/>
        </authorList>
    </citation>
    <scope>NUCLEOTIDE SEQUENCE [LARGE SCALE GENOMIC DNA]</scope>
    <source>
        <strain evidence="3 4">DSM 25903</strain>
    </source>
</reference>
<dbReference type="Pfam" id="PF01850">
    <property type="entry name" value="PIN"/>
    <property type="match status" value="1"/>
</dbReference>
<protein>
    <recommendedName>
        <fullName evidence="2">PIN domain-containing protein</fullName>
    </recommendedName>
</protein>
<evidence type="ECO:0000256" key="1">
    <source>
        <dbReference type="ARBA" id="ARBA00022842"/>
    </source>
</evidence>
<dbReference type="PANTHER" id="PTHR35901">
    <property type="entry name" value="RIBONUCLEASE VAPC3"/>
    <property type="match status" value="1"/>
</dbReference>
<dbReference type="OrthoDB" id="1524147at2"/>
<proteinExistence type="predicted"/>
<dbReference type="Gene3D" id="3.40.50.1010">
    <property type="entry name" value="5'-nuclease"/>
    <property type="match status" value="1"/>
</dbReference>
<keyword evidence="1" id="KW-0460">Magnesium</keyword>
<organism evidence="3 4">
    <name type="scientific">Enterovirga rhinocerotis</name>
    <dbReference type="NCBI Taxonomy" id="1339210"/>
    <lineage>
        <taxon>Bacteria</taxon>
        <taxon>Pseudomonadati</taxon>
        <taxon>Pseudomonadota</taxon>
        <taxon>Alphaproteobacteria</taxon>
        <taxon>Hyphomicrobiales</taxon>
        <taxon>Methylobacteriaceae</taxon>
        <taxon>Enterovirga</taxon>
    </lineage>
</organism>
<dbReference type="InterPro" id="IPR044153">
    <property type="entry name" value="PIN_Pae0151-like"/>
</dbReference>
<name>A0A4R7CFY7_9HYPH</name>
<dbReference type="AlphaFoldDB" id="A0A4R7CFY7"/>
<keyword evidence="4" id="KW-1185">Reference proteome</keyword>
<dbReference type="InterPro" id="IPR029060">
    <property type="entry name" value="PIN-like_dom_sf"/>
</dbReference>
<evidence type="ECO:0000259" key="2">
    <source>
        <dbReference type="Pfam" id="PF01850"/>
    </source>
</evidence>
<sequence length="140" mass="15787">MSALVVDASVAVKWFVQEDDSEDAVRILDSVDDLHAPRLLKLELANALWANVGRGVIGIDQAHEGILRIERTMSRWHDDESLILQAFDWSVSYRHPIYDFCYLSLALTLGLRVVTADRRFLRLLAGSPQANLVVSLTDIR</sequence>
<comment type="caution">
    <text evidence="3">The sequence shown here is derived from an EMBL/GenBank/DDBJ whole genome shotgun (WGS) entry which is preliminary data.</text>
</comment>